<keyword evidence="3" id="KW-1185">Reference proteome</keyword>
<organism evidence="2 3">
    <name type="scientific">Xiphophorus couchianus</name>
    <name type="common">Monterrey platyfish</name>
    <dbReference type="NCBI Taxonomy" id="32473"/>
    <lineage>
        <taxon>Eukaryota</taxon>
        <taxon>Metazoa</taxon>
        <taxon>Chordata</taxon>
        <taxon>Craniata</taxon>
        <taxon>Vertebrata</taxon>
        <taxon>Euteleostomi</taxon>
        <taxon>Actinopterygii</taxon>
        <taxon>Neopterygii</taxon>
        <taxon>Teleostei</taxon>
        <taxon>Neoteleostei</taxon>
        <taxon>Acanthomorphata</taxon>
        <taxon>Ovalentaria</taxon>
        <taxon>Atherinomorphae</taxon>
        <taxon>Cyprinodontiformes</taxon>
        <taxon>Poeciliidae</taxon>
        <taxon>Poeciliinae</taxon>
        <taxon>Xiphophorus</taxon>
    </lineage>
</organism>
<feature type="compositionally biased region" description="Basic and acidic residues" evidence="1">
    <location>
        <begin position="1"/>
        <end position="13"/>
    </location>
</feature>
<dbReference type="Ensembl" id="ENSXCOT00000013125.1">
    <property type="protein sequence ID" value="ENSXCOP00000012965.1"/>
    <property type="gene ID" value="ENSXCOG00000009817.1"/>
</dbReference>
<protein>
    <submittedName>
        <fullName evidence="2">Uncharacterized protein</fullName>
    </submittedName>
</protein>
<reference evidence="2" key="2">
    <citation type="submission" date="2025-09" db="UniProtKB">
        <authorList>
            <consortium name="Ensembl"/>
        </authorList>
    </citation>
    <scope>IDENTIFICATION</scope>
</reference>
<proteinExistence type="predicted"/>
<evidence type="ECO:0000313" key="3">
    <source>
        <dbReference type="Proteomes" id="UP000261380"/>
    </source>
</evidence>
<accession>A0A3B5LQB1</accession>
<feature type="region of interest" description="Disordered" evidence="1">
    <location>
        <begin position="1"/>
        <end position="25"/>
    </location>
</feature>
<reference evidence="2" key="1">
    <citation type="submission" date="2025-08" db="UniProtKB">
        <authorList>
            <consortium name="Ensembl"/>
        </authorList>
    </citation>
    <scope>IDENTIFICATION</scope>
</reference>
<evidence type="ECO:0000313" key="2">
    <source>
        <dbReference type="Ensembl" id="ENSXCOP00000012965.1"/>
    </source>
</evidence>
<dbReference type="Proteomes" id="UP000261380">
    <property type="component" value="Unplaced"/>
</dbReference>
<dbReference type="AlphaFoldDB" id="A0A3B5LQB1"/>
<name>A0A3B5LQB1_9TELE</name>
<evidence type="ECO:0000256" key="1">
    <source>
        <dbReference type="SAM" id="MobiDB-lite"/>
    </source>
</evidence>
<sequence>MLMRKLLEKREFQQDSNSKRTNKSGQFWNFNPIENLRAVQSSMSRIHVRKSQRMIDSMSCRFEASFIEHGSEAKY</sequence>